<keyword evidence="2" id="KW-0347">Helicase</keyword>
<feature type="region of interest" description="Disordered" evidence="1">
    <location>
        <begin position="216"/>
        <end position="247"/>
    </location>
</feature>
<sequence>MDTDREKGPLRRRAWPRQISASNRGIRWTKQPKRDHRPGDGDQRRHVAGPTGPVVELSGELDSYSVFGYEPPRKDGQRRVETYIKTGPGAYRVISRLGSGRESLYERTQHVLDEERRAAREELRSRVGNDRDADPELGTRDVHPTSGDVPGEGQAGWPTGVVLEVGGNVVRRRDIPAPGTREGDRQTSGLSSRLLLPPAVSAVRALFDLHEREPRPTFLATPEGGLYRFASSDESGNPGPDGHRPEEALPRDEEALHDGGRRQGDTVLVDWRSPCGSGSDFSVSVVAESGGRTPWREVRATEIRPRREGKTYAGISALSGCCRGVCGCRKIDGGYRCYCTRWELQDGQWVCSPELQGWETGRPSGVVGDGFGRAAAYGRGYGDLCRDFLQAVSERAGSAAGAPARADSPGDYQGVYNSGYRRCEQASPAGGENDRPNSFHVGGRLQKTAVGVRAYFRDVLGIELEPWQRVWLDNLAKYMVD</sequence>
<proteinExistence type="predicted"/>
<keyword evidence="2" id="KW-0067">ATP-binding</keyword>
<feature type="compositionally biased region" description="Basic and acidic residues" evidence="1">
    <location>
        <begin position="172"/>
        <end position="185"/>
    </location>
</feature>
<keyword evidence="2" id="KW-0547">Nucleotide-binding</keyword>
<organism evidence="2 3">
    <name type="scientific">Arthrobacter phage Immaculata</name>
    <dbReference type="NCBI Taxonomy" id="1772301"/>
    <lineage>
        <taxon>Viruses</taxon>
        <taxon>Duplodnaviria</taxon>
        <taxon>Heunggongvirae</taxon>
        <taxon>Uroviricota</taxon>
        <taxon>Caudoviricetes</taxon>
        <taxon>Korravirus</taxon>
        <taxon>Korravirus glenn</taxon>
    </lineage>
</organism>
<feature type="region of interest" description="Disordered" evidence="1">
    <location>
        <begin position="172"/>
        <end position="193"/>
    </location>
</feature>
<gene>
    <name evidence="2" type="primary">29</name>
    <name evidence="2" type="ORF">IMMACULATA_29</name>
</gene>
<reference evidence="2 3" key="1">
    <citation type="submission" date="2015-11" db="EMBL/GenBank/DDBJ databases">
        <authorList>
            <person name="Zajko M."/>
            <person name="Schoff C."/>
            <person name="Graves L."/>
            <person name="Dunbar D."/>
            <person name="Bradley K.W."/>
            <person name="Asai D.J."/>
            <person name="Jacobs-Sera D."/>
            <person name="Guerrero C.A."/>
            <person name="Bowman C.A."/>
            <person name="Russell D.A."/>
            <person name="Pope W.H."/>
            <person name="Hatfull G.F."/>
        </authorList>
    </citation>
    <scope>NUCLEOTIDE SEQUENCE [LARGE SCALE GENOMIC DNA]</scope>
</reference>
<feature type="region of interest" description="Disordered" evidence="1">
    <location>
        <begin position="1"/>
        <end position="57"/>
    </location>
</feature>
<feature type="region of interest" description="Disordered" evidence="1">
    <location>
        <begin position="116"/>
        <end position="159"/>
    </location>
</feature>
<protein>
    <submittedName>
        <fullName evidence="2">DNA helicase</fullName>
    </submittedName>
</protein>
<accession>A0A0U4IV23</accession>
<evidence type="ECO:0000313" key="3">
    <source>
        <dbReference type="Proteomes" id="UP000224834"/>
    </source>
</evidence>
<feature type="compositionally biased region" description="Basic and acidic residues" evidence="1">
    <location>
        <begin position="116"/>
        <end position="143"/>
    </location>
</feature>
<dbReference type="EMBL" id="KU160649">
    <property type="protein sequence ID" value="ALY09239.1"/>
    <property type="molecule type" value="Genomic_DNA"/>
</dbReference>
<evidence type="ECO:0000256" key="1">
    <source>
        <dbReference type="SAM" id="MobiDB-lite"/>
    </source>
</evidence>
<name>A0A0U4IV23_9CAUD</name>
<dbReference type="Proteomes" id="UP000224834">
    <property type="component" value="Segment"/>
</dbReference>
<keyword evidence="2" id="KW-0378">Hydrolase</keyword>
<evidence type="ECO:0000313" key="2">
    <source>
        <dbReference type="EMBL" id="ALY09239.1"/>
    </source>
</evidence>
<dbReference type="GO" id="GO:0004386">
    <property type="term" value="F:helicase activity"/>
    <property type="evidence" value="ECO:0007669"/>
    <property type="project" value="UniProtKB-KW"/>
</dbReference>